<evidence type="ECO:0000313" key="2">
    <source>
        <dbReference type="EMBL" id="KAL0196000.1"/>
    </source>
</evidence>
<feature type="compositionally biased region" description="Acidic residues" evidence="1">
    <location>
        <begin position="51"/>
        <end position="70"/>
    </location>
</feature>
<accession>A0ABD0RD67</accession>
<name>A0ABD0RD67_CIRMR</name>
<evidence type="ECO:0000313" key="3">
    <source>
        <dbReference type="Proteomes" id="UP001529510"/>
    </source>
</evidence>
<protein>
    <submittedName>
        <fullName evidence="2">Uncharacterized protein</fullName>
    </submittedName>
</protein>
<feature type="compositionally biased region" description="Basic and acidic residues" evidence="1">
    <location>
        <begin position="34"/>
        <end position="50"/>
    </location>
</feature>
<feature type="region of interest" description="Disordered" evidence="1">
    <location>
        <begin position="29"/>
        <end position="78"/>
    </location>
</feature>
<comment type="caution">
    <text evidence="2">The sequence shown here is derived from an EMBL/GenBank/DDBJ whole genome shotgun (WGS) entry which is preliminary data.</text>
</comment>
<reference evidence="2 3" key="1">
    <citation type="submission" date="2024-05" db="EMBL/GenBank/DDBJ databases">
        <title>Genome sequencing and assembly of Indian major carp, Cirrhinus mrigala (Hamilton, 1822).</title>
        <authorList>
            <person name="Mohindra V."/>
            <person name="Chowdhury L.M."/>
            <person name="Lal K."/>
            <person name="Jena J.K."/>
        </authorList>
    </citation>
    <scope>NUCLEOTIDE SEQUENCE [LARGE SCALE GENOMIC DNA]</scope>
    <source>
        <strain evidence="2">CM1030</strain>
        <tissue evidence="2">Blood</tissue>
    </source>
</reference>
<keyword evidence="3" id="KW-1185">Reference proteome</keyword>
<evidence type="ECO:0000256" key="1">
    <source>
        <dbReference type="SAM" id="MobiDB-lite"/>
    </source>
</evidence>
<organism evidence="2 3">
    <name type="scientific">Cirrhinus mrigala</name>
    <name type="common">Mrigala</name>
    <dbReference type="NCBI Taxonomy" id="683832"/>
    <lineage>
        <taxon>Eukaryota</taxon>
        <taxon>Metazoa</taxon>
        <taxon>Chordata</taxon>
        <taxon>Craniata</taxon>
        <taxon>Vertebrata</taxon>
        <taxon>Euteleostomi</taxon>
        <taxon>Actinopterygii</taxon>
        <taxon>Neopterygii</taxon>
        <taxon>Teleostei</taxon>
        <taxon>Ostariophysi</taxon>
        <taxon>Cypriniformes</taxon>
        <taxon>Cyprinidae</taxon>
        <taxon>Labeoninae</taxon>
        <taxon>Labeonini</taxon>
        <taxon>Cirrhinus</taxon>
    </lineage>
</organism>
<gene>
    <name evidence="2" type="ORF">M9458_009572</name>
</gene>
<feature type="non-terminal residue" evidence="2">
    <location>
        <position position="1"/>
    </location>
</feature>
<dbReference type="Proteomes" id="UP001529510">
    <property type="component" value="Unassembled WGS sequence"/>
</dbReference>
<dbReference type="EMBL" id="JAMKFB020000004">
    <property type="protein sequence ID" value="KAL0196000.1"/>
    <property type="molecule type" value="Genomic_DNA"/>
</dbReference>
<proteinExistence type="predicted"/>
<dbReference type="AlphaFoldDB" id="A0ABD0RD67"/>
<sequence length="78" mass="8939">GRCVPRRPLYGRNALSTDALRALKHVHQPSYLTHKGEEPRVKEEELRMDDGNGDAYDDFDYEDDDGDYGSDSENHITQ</sequence>